<organism evidence="2 3">
    <name type="scientific">Cercopithifilaria johnstoni</name>
    <dbReference type="NCBI Taxonomy" id="2874296"/>
    <lineage>
        <taxon>Eukaryota</taxon>
        <taxon>Metazoa</taxon>
        <taxon>Ecdysozoa</taxon>
        <taxon>Nematoda</taxon>
        <taxon>Chromadorea</taxon>
        <taxon>Rhabditida</taxon>
        <taxon>Spirurina</taxon>
        <taxon>Spiruromorpha</taxon>
        <taxon>Filarioidea</taxon>
        <taxon>Onchocercidae</taxon>
        <taxon>Cercopithifilaria</taxon>
    </lineage>
</organism>
<proteinExistence type="predicted"/>
<gene>
    <name evidence="2" type="ORF">CJOHNSTONI_LOCUS1847</name>
</gene>
<evidence type="ECO:0000313" key="3">
    <source>
        <dbReference type="Proteomes" id="UP000746747"/>
    </source>
</evidence>
<name>A0A8J2PQU3_9BILA</name>
<keyword evidence="3" id="KW-1185">Reference proteome</keyword>
<dbReference type="Proteomes" id="UP000746747">
    <property type="component" value="Unassembled WGS sequence"/>
</dbReference>
<comment type="caution">
    <text evidence="2">The sequence shown here is derived from an EMBL/GenBank/DDBJ whole genome shotgun (WGS) entry which is preliminary data.</text>
</comment>
<protein>
    <submittedName>
        <fullName evidence="2">Uncharacterized protein</fullName>
    </submittedName>
</protein>
<feature type="compositionally biased region" description="Basic and acidic residues" evidence="1">
    <location>
        <begin position="10"/>
        <end position="19"/>
    </location>
</feature>
<reference evidence="2" key="1">
    <citation type="submission" date="2021-09" db="EMBL/GenBank/DDBJ databases">
        <authorList>
            <consortium name="Pathogen Informatics"/>
        </authorList>
    </citation>
    <scope>NUCLEOTIDE SEQUENCE</scope>
</reference>
<dbReference type="EMBL" id="CAKAEH010000600">
    <property type="protein sequence ID" value="CAG9531446.1"/>
    <property type="molecule type" value="Genomic_DNA"/>
</dbReference>
<dbReference type="OrthoDB" id="5851117at2759"/>
<evidence type="ECO:0000256" key="1">
    <source>
        <dbReference type="SAM" id="MobiDB-lite"/>
    </source>
</evidence>
<dbReference type="AlphaFoldDB" id="A0A8J2PQU3"/>
<accession>A0A8J2PQU3</accession>
<evidence type="ECO:0000313" key="2">
    <source>
        <dbReference type="EMBL" id="CAG9531446.1"/>
    </source>
</evidence>
<feature type="region of interest" description="Disordered" evidence="1">
    <location>
        <begin position="1"/>
        <end position="31"/>
    </location>
</feature>
<sequence>MVTLSTLPIENHKFNKQTDETSSDGDSTANEISYGPGIVQKLCARFLQLSKEPNTVPPLRSPRFKRRKSSAENNFTVVSEIRRCNTQTLTRSKPTTNKVLVNATKNDTNSCDGQKCESHIIPAMVGTVELNGTYLYHATVIPDDMKANRKAKKIESIREKFEKISATSSIFPHKKVNKVCFRRGCSLLTANTESPSRQPKSTKMPEEIRTAQHDESFEIERDKSNIQPSVSSDTVRVVVKLSPPDDNPTVTELSTAPTISSLPNSDHFQEEMNNDQIERIEKEVNDELSPNRSSQFDAISSITIATNTSAKIPDRKQSEQNGLQEVHCLLKKFNAIREQRIKKYVHKDMSDKADNRQWYDMDDHHDLLMQLQKVKIYTVT</sequence>